<gene>
    <name evidence="2" type="ORF">WMSIL1_LOCUS8787</name>
</gene>
<name>A0A564YQ69_HYMDI</name>
<proteinExistence type="predicted"/>
<sequence>MSRVLRPVFRFRSLFSLFLINEAVGEALKNIYGQHSVLRDSPLSLTVGQRVRVEFSHRGSHECEFTVSFTSEDCDFGINVCSTLSQLFDIY</sequence>
<evidence type="ECO:0000313" key="2">
    <source>
        <dbReference type="EMBL" id="VUZ49437.1"/>
    </source>
</evidence>
<feature type="chain" id="PRO_5021984524" evidence="1">
    <location>
        <begin position="26"/>
        <end position="91"/>
    </location>
</feature>
<dbReference type="EMBL" id="CABIJS010000333">
    <property type="protein sequence ID" value="VUZ49437.1"/>
    <property type="molecule type" value="Genomic_DNA"/>
</dbReference>
<keyword evidence="3" id="KW-1185">Reference proteome</keyword>
<evidence type="ECO:0000256" key="1">
    <source>
        <dbReference type="SAM" id="SignalP"/>
    </source>
</evidence>
<accession>A0A564YQ69</accession>
<dbReference type="AlphaFoldDB" id="A0A564YQ69"/>
<feature type="signal peptide" evidence="1">
    <location>
        <begin position="1"/>
        <end position="25"/>
    </location>
</feature>
<evidence type="ECO:0000313" key="3">
    <source>
        <dbReference type="Proteomes" id="UP000321570"/>
    </source>
</evidence>
<organism evidence="2 3">
    <name type="scientific">Hymenolepis diminuta</name>
    <name type="common">Rat tapeworm</name>
    <dbReference type="NCBI Taxonomy" id="6216"/>
    <lineage>
        <taxon>Eukaryota</taxon>
        <taxon>Metazoa</taxon>
        <taxon>Spiralia</taxon>
        <taxon>Lophotrochozoa</taxon>
        <taxon>Platyhelminthes</taxon>
        <taxon>Cestoda</taxon>
        <taxon>Eucestoda</taxon>
        <taxon>Cyclophyllidea</taxon>
        <taxon>Hymenolepididae</taxon>
        <taxon>Hymenolepis</taxon>
    </lineage>
</organism>
<reference evidence="2 3" key="1">
    <citation type="submission" date="2019-07" db="EMBL/GenBank/DDBJ databases">
        <authorList>
            <person name="Jastrzebski P J."/>
            <person name="Paukszto L."/>
            <person name="Jastrzebski P J."/>
        </authorList>
    </citation>
    <scope>NUCLEOTIDE SEQUENCE [LARGE SCALE GENOMIC DNA]</scope>
    <source>
        <strain evidence="2 3">WMS-il1</strain>
    </source>
</reference>
<dbReference type="Proteomes" id="UP000321570">
    <property type="component" value="Unassembled WGS sequence"/>
</dbReference>
<keyword evidence="1" id="KW-0732">Signal</keyword>
<protein>
    <submittedName>
        <fullName evidence="2">Uncharacterized protein</fullName>
    </submittedName>
</protein>